<sequence length="375" mass="44088">MYEQAASNWAISLYSLLDPTKFLPFLPNLWNKQAIGSRYPNDTKVRDIDMLVGYLILFWTILYLVYEKCLNEILFVLNKMMERWKHLSLFRRLHFPLVQRSRIIEAAWNCGFCFGSICYMKSSTMQILSFASHEQGMTYQELGIALHKSFYFHQAGIDILCHSAWIKGCANLLFASFVLNSYQQNDRWCTVTSTFLIYKTIDIVIVSVCRILVCIFQTVGRPISKLLFLLHCLTWIYLYLHYVPTFMLWSEEVKYTRTEPDLWFWFAVECLDSVWIKLIGHAKATHWLEICLFPPPTQEAIELAGIHKKHKESLRKSNIKTAKKVELWQTLVCAMAIKKKIRRIREAKNSIDISMKDPKEMKSFETQIDDELVEN</sequence>
<keyword evidence="1" id="KW-0472">Membrane</keyword>
<name>A0A158P3Q8_ATTCE</name>
<keyword evidence="1" id="KW-1133">Transmembrane helix</keyword>
<dbReference type="InParanoid" id="A0A158P3Q8"/>
<gene>
    <name evidence="2" type="primary">105627745</name>
</gene>
<feature type="transmembrane region" description="Helical" evidence="1">
    <location>
        <begin position="223"/>
        <end position="242"/>
    </location>
</feature>
<feature type="transmembrane region" description="Helical" evidence="1">
    <location>
        <begin position="48"/>
        <end position="66"/>
    </location>
</feature>
<evidence type="ECO:0000313" key="2">
    <source>
        <dbReference type="EnsemblMetazoa" id="XP_012064416.1"/>
    </source>
</evidence>
<evidence type="ECO:0000256" key="1">
    <source>
        <dbReference type="SAM" id="Phobius"/>
    </source>
</evidence>
<dbReference type="AlphaFoldDB" id="A0A158P3Q8"/>
<proteinExistence type="predicted"/>
<feature type="transmembrane region" description="Helical" evidence="1">
    <location>
        <begin position="195"/>
        <end position="216"/>
    </location>
</feature>
<dbReference type="EMBL" id="ADTU01008326">
    <property type="status" value="NOT_ANNOTATED_CDS"/>
    <property type="molecule type" value="Genomic_DNA"/>
</dbReference>
<dbReference type="KEGG" id="acep:105627745"/>
<keyword evidence="1" id="KW-0812">Transmembrane</keyword>
<dbReference type="EnsemblMetazoa" id="XM_012209026.1">
    <property type="protein sequence ID" value="XP_012064416.1"/>
    <property type="gene ID" value="LOC105627745"/>
</dbReference>
<reference evidence="2" key="2">
    <citation type="submission" date="2016-04" db="UniProtKB">
        <authorList>
            <consortium name="EnsemblMetazoa"/>
        </authorList>
    </citation>
    <scope>IDENTIFICATION</scope>
</reference>
<organism evidence="2 3">
    <name type="scientific">Atta cephalotes</name>
    <name type="common">Leafcutter ant</name>
    <dbReference type="NCBI Taxonomy" id="12957"/>
    <lineage>
        <taxon>Eukaryota</taxon>
        <taxon>Metazoa</taxon>
        <taxon>Ecdysozoa</taxon>
        <taxon>Arthropoda</taxon>
        <taxon>Hexapoda</taxon>
        <taxon>Insecta</taxon>
        <taxon>Pterygota</taxon>
        <taxon>Neoptera</taxon>
        <taxon>Endopterygota</taxon>
        <taxon>Hymenoptera</taxon>
        <taxon>Apocrita</taxon>
        <taxon>Aculeata</taxon>
        <taxon>Formicoidea</taxon>
        <taxon>Formicidae</taxon>
        <taxon>Myrmicinae</taxon>
        <taxon>Atta</taxon>
    </lineage>
</organism>
<evidence type="ECO:0000313" key="3">
    <source>
        <dbReference type="Proteomes" id="UP000005205"/>
    </source>
</evidence>
<accession>A0A158P3Q8</accession>
<dbReference type="OrthoDB" id="7627565at2759"/>
<dbReference type="Proteomes" id="UP000005205">
    <property type="component" value="Unassembled WGS sequence"/>
</dbReference>
<reference evidence="3" key="1">
    <citation type="journal article" date="2011" name="PLoS Genet.">
        <title>The genome sequence of the leaf-cutter ant Atta cephalotes reveals insights into its obligate symbiotic lifestyle.</title>
        <authorList>
            <person name="Suen G."/>
            <person name="Teiling C."/>
            <person name="Li L."/>
            <person name="Holt C."/>
            <person name="Abouheif E."/>
            <person name="Bornberg-Bauer E."/>
            <person name="Bouffard P."/>
            <person name="Caldera E.J."/>
            <person name="Cash E."/>
            <person name="Cavanaugh A."/>
            <person name="Denas O."/>
            <person name="Elhaik E."/>
            <person name="Fave M.J."/>
            <person name="Gadau J."/>
            <person name="Gibson J.D."/>
            <person name="Graur D."/>
            <person name="Grubbs K.J."/>
            <person name="Hagen D.E."/>
            <person name="Harkins T.T."/>
            <person name="Helmkampf M."/>
            <person name="Hu H."/>
            <person name="Johnson B.R."/>
            <person name="Kim J."/>
            <person name="Marsh S.E."/>
            <person name="Moeller J.A."/>
            <person name="Munoz-Torres M.C."/>
            <person name="Murphy M.C."/>
            <person name="Naughton M.C."/>
            <person name="Nigam S."/>
            <person name="Overson R."/>
            <person name="Rajakumar R."/>
            <person name="Reese J.T."/>
            <person name="Scott J.J."/>
            <person name="Smith C.R."/>
            <person name="Tao S."/>
            <person name="Tsutsui N.D."/>
            <person name="Viljakainen L."/>
            <person name="Wissler L."/>
            <person name="Yandell M.D."/>
            <person name="Zimmer F."/>
            <person name="Taylor J."/>
            <person name="Slater S.C."/>
            <person name="Clifton S.W."/>
            <person name="Warren W.C."/>
            <person name="Elsik C.G."/>
            <person name="Smith C.D."/>
            <person name="Weinstock G.M."/>
            <person name="Gerardo N.M."/>
            <person name="Currie C.R."/>
        </authorList>
    </citation>
    <scope>NUCLEOTIDE SEQUENCE [LARGE SCALE GENOMIC DNA]</scope>
</reference>
<dbReference type="FunCoup" id="A0A158P3Q8">
    <property type="interactions" value="2"/>
</dbReference>
<keyword evidence="3" id="KW-1185">Reference proteome</keyword>
<protein>
    <submittedName>
        <fullName evidence="2">Uncharacterized protein</fullName>
    </submittedName>
</protein>